<reference evidence="3 4" key="1">
    <citation type="submission" date="2019-11" db="EMBL/GenBank/DDBJ databases">
        <title>Whole genome sequence of Oryza granulata.</title>
        <authorList>
            <person name="Li W."/>
        </authorList>
    </citation>
    <scope>NUCLEOTIDE SEQUENCE [LARGE SCALE GENOMIC DNA]</scope>
    <source>
        <strain evidence="4">cv. Menghai</strain>
        <tissue evidence="3">Leaf</tissue>
    </source>
</reference>
<evidence type="ECO:0000256" key="2">
    <source>
        <dbReference type="SAM" id="SignalP"/>
    </source>
</evidence>
<sequence length="100" mass="11381">MHLLWMKVVPSLTAALLAPTSRNPRLLGRRRYRQWPRRCRRIWARRRLERQGGRGGGAGGGKDASEVGDEALKEERAPVRTGRRAWQWLARHGGGEEDTA</sequence>
<accession>A0A6G1EA62</accession>
<comment type="caution">
    <text evidence="3">The sequence shown here is derived from an EMBL/GenBank/DDBJ whole genome shotgun (WGS) entry which is preliminary data.</text>
</comment>
<feature type="region of interest" description="Disordered" evidence="1">
    <location>
        <begin position="50"/>
        <end position="80"/>
    </location>
</feature>
<dbReference type="Proteomes" id="UP000479710">
    <property type="component" value="Unassembled WGS sequence"/>
</dbReference>
<feature type="signal peptide" evidence="2">
    <location>
        <begin position="1"/>
        <end position="15"/>
    </location>
</feature>
<evidence type="ECO:0000313" key="4">
    <source>
        <dbReference type="Proteomes" id="UP000479710"/>
    </source>
</evidence>
<evidence type="ECO:0008006" key="5">
    <source>
        <dbReference type="Google" id="ProtNLM"/>
    </source>
</evidence>
<keyword evidence="2" id="KW-0732">Signal</keyword>
<gene>
    <name evidence="3" type="ORF">E2562_003134</name>
</gene>
<proteinExistence type="predicted"/>
<evidence type="ECO:0000313" key="3">
    <source>
        <dbReference type="EMBL" id="KAF0921334.1"/>
    </source>
</evidence>
<organism evidence="3 4">
    <name type="scientific">Oryza meyeriana var. granulata</name>
    <dbReference type="NCBI Taxonomy" id="110450"/>
    <lineage>
        <taxon>Eukaryota</taxon>
        <taxon>Viridiplantae</taxon>
        <taxon>Streptophyta</taxon>
        <taxon>Embryophyta</taxon>
        <taxon>Tracheophyta</taxon>
        <taxon>Spermatophyta</taxon>
        <taxon>Magnoliopsida</taxon>
        <taxon>Liliopsida</taxon>
        <taxon>Poales</taxon>
        <taxon>Poaceae</taxon>
        <taxon>BOP clade</taxon>
        <taxon>Oryzoideae</taxon>
        <taxon>Oryzeae</taxon>
        <taxon>Oryzinae</taxon>
        <taxon>Oryza</taxon>
        <taxon>Oryza meyeriana</taxon>
    </lineage>
</organism>
<keyword evidence="4" id="KW-1185">Reference proteome</keyword>
<name>A0A6G1EA62_9ORYZ</name>
<protein>
    <recommendedName>
        <fullName evidence="5">DUF834 domain-containing protein</fullName>
    </recommendedName>
</protein>
<evidence type="ECO:0000256" key="1">
    <source>
        <dbReference type="SAM" id="MobiDB-lite"/>
    </source>
</evidence>
<feature type="chain" id="PRO_5026069873" description="DUF834 domain-containing protein" evidence="2">
    <location>
        <begin position="16"/>
        <end position="100"/>
    </location>
</feature>
<dbReference type="AlphaFoldDB" id="A0A6G1EA62"/>
<dbReference type="EMBL" id="SPHZ02000004">
    <property type="protein sequence ID" value="KAF0921334.1"/>
    <property type="molecule type" value="Genomic_DNA"/>
</dbReference>
<feature type="compositionally biased region" description="Gly residues" evidence="1">
    <location>
        <begin position="53"/>
        <end position="62"/>
    </location>
</feature>